<feature type="domain" description="TonB-dependent receptor plug" evidence="10">
    <location>
        <begin position="104"/>
        <end position="211"/>
    </location>
</feature>
<keyword evidence="2 8" id="KW-0813">Transport</keyword>
<feature type="transmembrane region" description="Helical" evidence="9">
    <location>
        <begin position="21"/>
        <end position="42"/>
    </location>
</feature>
<proteinExistence type="inferred from homology"/>
<keyword evidence="4 8" id="KW-0812">Transmembrane</keyword>
<gene>
    <name evidence="11" type="ORF">IAC23_00820</name>
</gene>
<keyword evidence="7 8" id="KW-0998">Cell outer membrane</keyword>
<sequence>MKDTQKFFRRASGSDQSKTMSAARAFSALIFLAICQVLYFPVFSSASDGAPSSRQTGLRDDWHVTAGVALSPGIADTAADSLFWQGDTLTLREVTISASFNSSKSSPLRLSTVTSGMLKDRAAARTYPELLKNIPGLYATSESGSYGDARLNIRGFKQENISVLLNGIPISGLTTGSMYWNNWMGLADATYAIQVQKGIGSSMLSDSSVGGSVNIITAVATEEASVEAGAYVSHYGTAKGYLKYDSGQLKHGWGINLMASYVGGSGYVDATDVSSFAYMLNVSKQLGKYNTLLFTALGSPEKHEQRSSRLSIGEVQTYGLKYNKNWGWRDGKQFNLNLNNYFKPYFTLQHLYSRGRLSMTNSIYLAIGNGGGRWNESKGQQISSFRTADGQVDWDAAIAANTAFPAENGEAGAAEGISARNILSDYLAGHTQAGAIVSASVALDERWKLDAGAHYQLYSTWEKEQITDLLGADYWYEDYAANSLAGLAGRNPVKKVGDYVRTDNGKIINHGTVYASAKYSSERVNLNFGASGFFSANRRWDRYNYVGDDIYSDVAWGAGFSAKAGVLVKAGKRSSVYLNGGYYSRVPYSGTYFSSGNNEISQGVKNERNILGELGYRFVYDRGGAEVTAYAAYWKNRTLMSNPYKLQDEDQTRYMITGLDAFHYGVEIEAFHNFTRWLKLSAFASIGDWKWKNDVQATIYDDYTGLPVSQVNVCSNGLPVGDAPQTQVGAMLEARLPAGFRFSVNWTFNDRMYADFEPEDRTDPDDRADPYRIPGYHLLGADLSWSHDFPKGISTTLFVTGSNLLDTFYIERGTDGSAHDLESFRGFWGFGRNFSFGLRLSFR</sequence>
<dbReference type="Pfam" id="PF07715">
    <property type="entry name" value="Plug"/>
    <property type="match status" value="1"/>
</dbReference>
<dbReference type="GO" id="GO:0044718">
    <property type="term" value="P:siderophore transmembrane transport"/>
    <property type="evidence" value="ECO:0007669"/>
    <property type="project" value="TreeGrafter"/>
</dbReference>
<evidence type="ECO:0000256" key="1">
    <source>
        <dbReference type="ARBA" id="ARBA00004571"/>
    </source>
</evidence>
<evidence type="ECO:0000256" key="9">
    <source>
        <dbReference type="SAM" id="Phobius"/>
    </source>
</evidence>
<dbReference type="Gene3D" id="2.40.170.20">
    <property type="entry name" value="TonB-dependent receptor, beta-barrel domain"/>
    <property type="match status" value="1"/>
</dbReference>
<comment type="caution">
    <text evidence="11">The sequence shown here is derived from an EMBL/GenBank/DDBJ whole genome shotgun (WGS) entry which is preliminary data.</text>
</comment>
<dbReference type="PROSITE" id="PS52016">
    <property type="entry name" value="TONB_DEPENDENT_REC_3"/>
    <property type="match status" value="1"/>
</dbReference>
<keyword evidence="6 8" id="KW-0472">Membrane</keyword>
<dbReference type="GO" id="GO:0015344">
    <property type="term" value="F:siderophore uptake transmembrane transporter activity"/>
    <property type="evidence" value="ECO:0007669"/>
    <property type="project" value="TreeGrafter"/>
</dbReference>
<dbReference type="InterPro" id="IPR037066">
    <property type="entry name" value="Plug_dom_sf"/>
</dbReference>
<accession>A0A9D9HAR5</accession>
<reference evidence="11" key="1">
    <citation type="submission" date="2020-10" db="EMBL/GenBank/DDBJ databases">
        <authorList>
            <person name="Gilroy R."/>
        </authorList>
    </citation>
    <scope>NUCLEOTIDE SEQUENCE</scope>
    <source>
        <strain evidence="11">D5-748</strain>
    </source>
</reference>
<dbReference type="Gene3D" id="2.170.130.10">
    <property type="entry name" value="TonB-dependent receptor, plug domain"/>
    <property type="match status" value="1"/>
</dbReference>
<keyword evidence="5" id="KW-0732">Signal</keyword>
<dbReference type="InterPro" id="IPR036942">
    <property type="entry name" value="Beta-barrel_TonB_sf"/>
</dbReference>
<dbReference type="SUPFAM" id="SSF56935">
    <property type="entry name" value="Porins"/>
    <property type="match status" value="1"/>
</dbReference>
<evidence type="ECO:0000256" key="4">
    <source>
        <dbReference type="ARBA" id="ARBA00022692"/>
    </source>
</evidence>
<comment type="similarity">
    <text evidence="8">Belongs to the TonB-dependent receptor family.</text>
</comment>
<evidence type="ECO:0000259" key="10">
    <source>
        <dbReference type="Pfam" id="PF07715"/>
    </source>
</evidence>
<organism evidence="11 12">
    <name type="scientific">Candidatus Cryptobacteroides merdavium</name>
    <dbReference type="NCBI Taxonomy" id="2840769"/>
    <lineage>
        <taxon>Bacteria</taxon>
        <taxon>Pseudomonadati</taxon>
        <taxon>Bacteroidota</taxon>
        <taxon>Bacteroidia</taxon>
        <taxon>Bacteroidales</taxon>
        <taxon>Candidatus Cryptobacteroides</taxon>
    </lineage>
</organism>
<dbReference type="GO" id="GO:0009279">
    <property type="term" value="C:cell outer membrane"/>
    <property type="evidence" value="ECO:0007669"/>
    <property type="project" value="UniProtKB-SubCell"/>
</dbReference>
<dbReference type="InterPro" id="IPR012910">
    <property type="entry name" value="Plug_dom"/>
</dbReference>
<evidence type="ECO:0000256" key="2">
    <source>
        <dbReference type="ARBA" id="ARBA00022448"/>
    </source>
</evidence>
<evidence type="ECO:0000313" key="12">
    <source>
        <dbReference type="Proteomes" id="UP000823619"/>
    </source>
</evidence>
<evidence type="ECO:0000256" key="8">
    <source>
        <dbReference type="PROSITE-ProRule" id="PRU01360"/>
    </source>
</evidence>
<evidence type="ECO:0000256" key="7">
    <source>
        <dbReference type="ARBA" id="ARBA00023237"/>
    </source>
</evidence>
<comment type="subcellular location">
    <subcellularLocation>
        <location evidence="1 8">Cell outer membrane</location>
        <topology evidence="1 8">Multi-pass membrane protein</topology>
    </subcellularLocation>
</comment>
<dbReference type="InterPro" id="IPR039426">
    <property type="entry name" value="TonB-dep_rcpt-like"/>
</dbReference>
<keyword evidence="11" id="KW-0675">Receptor</keyword>
<dbReference type="PANTHER" id="PTHR30069:SF29">
    <property type="entry name" value="HEMOGLOBIN AND HEMOGLOBIN-HAPTOGLOBIN-BINDING PROTEIN 1-RELATED"/>
    <property type="match status" value="1"/>
</dbReference>
<name>A0A9D9HAR5_9BACT</name>
<dbReference type="Proteomes" id="UP000823619">
    <property type="component" value="Unassembled WGS sequence"/>
</dbReference>
<evidence type="ECO:0000256" key="6">
    <source>
        <dbReference type="ARBA" id="ARBA00023136"/>
    </source>
</evidence>
<keyword evidence="9" id="KW-1133">Transmembrane helix</keyword>
<dbReference type="AlphaFoldDB" id="A0A9D9HAR5"/>
<evidence type="ECO:0000256" key="3">
    <source>
        <dbReference type="ARBA" id="ARBA00022452"/>
    </source>
</evidence>
<keyword evidence="3 8" id="KW-1134">Transmembrane beta strand</keyword>
<reference evidence="11" key="2">
    <citation type="journal article" date="2021" name="PeerJ">
        <title>Extensive microbial diversity within the chicken gut microbiome revealed by metagenomics and culture.</title>
        <authorList>
            <person name="Gilroy R."/>
            <person name="Ravi A."/>
            <person name="Getino M."/>
            <person name="Pursley I."/>
            <person name="Horton D.L."/>
            <person name="Alikhan N.F."/>
            <person name="Baker D."/>
            <person name="Gharbi K."/>
            <person name="Hall N."/>
            <person name="Watson M."/>
            <person name="Adriaenssens E.M."/>
            <person name="Foster-Nyarko E."/>
            <person name="Jarju S."/>
            <person name="Secka A."/>
            <person name="Antonio M."/>
            <person name="Oren A."/>
            <person name="Chaudhuri R.R."/>
            <person name="La Ragione R."/>
            <person name="Hildebrand F."/>
            <person name="Pallen M.J."/>
        </authorList>
    </citation>
    <scope>NUCLEOTIDE SEQUENCE</scope>
    <source>
        <strain evidence="11">D5-748</strain>
    </source>
</reference>
<dbReference type="PANTHER" id="PTHR30069">
    <property type="entry name" value="TONB-DEPENDENT OUTER MEMBRANE RECEPTOR"/>
    <property type="match status" value="1"/>
</dbReference>
<evidence type="ECO:0000256" key="5">
    <source>
        <dbReference type="ARBA" id="ARBA00022729"/>
    </source>
</evidence>
<dbReference type="EMBL" id="JADIMO010000015">
    <property type="protein sequence ID" value="MBO8444224.1"/>
    <property type="molecule type" value="Genomic_DNA"/>
</dbReference>
<protein>
    <submittedName>
        <fullName evidence="11">TonB-dependent receptor plug domain-containing protein</fullName>
    </submittedName>
</protein>
<evidence type="ECO:0000313" key="11">
    <source>
        <dbReference type="EMBL" id="MBO8444224.1"/>
    </source>
</evidence>